<comment type="caution">
    <text evidence="6">The sequence shown here is derived from an EMBL/GenBank/DDBJ whole genome shotgun (WGS) entry which is preliminary data.</text>
</comment>
<name>A0ABS7ECV3_9GAMM</name>
<dbReference type="EMBL" id="JAHZSS010000003">
    <property type="protein sequence ID" value="MBW8190164.1"/>
    <property type="molecule type" value="Genomic_DNA"/>
</dbReference>
<feature type="binding site" evidence="4">
    <location>
        <begin position="48"/>
        <end position="49"/>
    </location>
    <ligand>
        <name>S-adenosyl-L-methionine</name>
        <dbReference type="ChEBI" id="CHEBI:59789"/>
    </ligand>
</feature>
<dbReference type="EC" id="2.1.1.-" evidence="4"/>
<sequence>MKSNFDGAIAKFARSIYQTPKGKVRLAVLQRDLLRLRNGKPLRILDVGAGMGQMGLWFAEAGHQVVLCDISADMLEEARQRAVQLGVADQVELIQSDLFELADIGTFDIVLCHAVLEWVERQQQFVERLTKYVGAHGWLSLMPYNATSKLMHNLVLGNFEYVASGMKRRSRQRLSPQWPVVLSELELWLNELQLDLNVCSGVRVFSDYVRDRDHAVANEEQLIELELQQSRNPNLIPIARYVHYLCQRAG</sequence>
<keyword evidence="7" id="KW-1185">Reference proteome</keyword>
<evidence type="ECO:0000256" key="3">
    <source>
        <dbReference type="ARBA" id="ARBA00022691"/>
    </source>
</evidence>
<protein>
    <recommendedName>
        <fullName evidence="4">tRNA 5-carboxymethoxyuridine methyltransferase</fullName>
        <ecNumber evidence="4">2.1.1.-</ecNumber>
    </recommendedName>
    <alternativeName>
        <fullName evidence="4">cmo5U methyltransferase</fullName>
    </alternativeName>
</protein>
<comment type="similarity">
    <text evidence="4">Belongs to the class I-like SAM-binding methyltransferase superfamily. CmoM family.</text>
</comment>
<dbReference type="HAMAP" id="MF_02057">
    <property type="entry name" value="tRNA_methyltr_CmoM"/>
    <property type="match status" value="1"/>
</dbReference>
<dbReference type="PANTHER" id="PTHR43464:SF19">
    <property type="entry name" value="UBIQUINONE BIOSYNTHESIS O-METHYLTRANSFERASE, MITOCHONDRIAL"/>
    <property type="match status" value="1"/>
</dbReference>
<dbReference type="PANTHER" id="PTHR43464">
    <property type="entry name" value="METHYLTRANSFERASE"/>
    <property type="match status" value="1"/>
</dbReference>
<evidence type="ECO:0000313" key="7">
    <source>
        <dbReference type="Proteomes" id="UP001166251"/>
    </source>
</evidence>
<feature type="binding site" evidence="4">
    <location>
        <position position="113"/>
    </location>
    <ligand>
        <name>S-adenosyl-L-methionine</name>
        <dbReference type="ChEBI" id="CHEBI:59789"/>
    </ligand>
</feature>
<dbReference type="Proteomes" id="UP001166251">
    <property type="component" value="Unassembled WGS sequence"/>
</dbReference>
<keyword evidence="2 4" id="KW-0808">Transferase</keyword>
<dbReference type="InterPro" id="IPR013217">
    <property type="entry name" value="Methyltransf_12"/>
</dbReference>
<comment type="catalytic activity">
    <reaction evidence="4">
        <text>5-carboxymethoxyuridine(34) in tRNA + S-adenosyl-L-methionine = 5-methoxycarbonylmethoxyuridine(34) in tRNA + S-adenosyl-L-homocysteine</text>
        <dbReference type="Rhea" id="RHEA:54080"/>
        <dbReference type="Rhea" id="RHEA-COMP:13383"/>
        <dbReference type="Rhea" id="RHEA-COMP:13781"/>
        <dbReference type="ChEBI" id="CHEBI:57856"/>
        <dbReference type="ChEBI" id="CHEBI:59789"/>
        <dbReference type="ChEBI" id="CHEBI:136879"/>
        <dbReference type="ChEBI" id="CHEBI:138053"/>
    </reaction>
</comment>
<feature type="binding site" evidence="4">
    <location>
        <position position="25"/>
    </location>
    <ligand>
        <name>S-adenosyl-L-methionine</name>
        <dbReference type="ChEBI" id="CHEBI:59789"/>
    </ligand>
</feature>
<dbReference type="RefSeq" id="WP_220102847.1">
    <property type="nucleotide sequence ID" value="NZ_JAHZSS010000003.1"/>
</dbReference>
<comment type="caution">
    <text evidence="4">Lacks conserved residue(s) required for the propagation of feature annotation.</text>
</comment>
<evidence type="ECO:0000256" key="1">
    <source>
        <dbReference type="ARBA" id="ARBA00022603"/>
    </source>
</evidence>
<gene>
    <name evidence="4" type="primary">cmoM</name>
    <name evidence="6" type="ORF">K0504_03870</name>
</gene>
<proteinExistence type="inferred from homology"/>
<accession>A0ABS7ECV3</accession>
<dbReference type="CDD" id="cd02440">
    <property type="entry name" value="AdoMet_MTases"/>
    <property type="match status" value="1"/>
</dbReference>
<dbReference type="Pfam" id="PF08242">
    <property type="entry name" value="Methyltransf_12"/>
    <property type="match status" value="1"/>
</dbReference>
<dbReference type="Gene3D" id="3.40.50.150">
    <property type="entry name" value="Vaccinia Virus protein VP39"/>
    <property type="match status" value="1"/>
</dbReference>
<evidence type="ECO:0000256" key="4">
    <source>
        <dbReference type="HAMAP-Rule" id="MF_02057"/>
    </source>
</evidence>
<dbReference type="InterPro" id="IPR033664">
    <property type="entry name" value="Cmo5U_methylTrfase"/>
</dbReference>
<evidence type="ECO:0000259" key="5">
    <source>
        <dbReference type="Pfam" id="PF08242"/>
    </source>
</evidence>
<evidence type="ECO:0000313" key="6">
    <source>
        <dbReference type="EMBL" id="MBW8190164.1"/>
    </source>
</evidence>
<keyword evidence="3 4" id="KW-0949">S-adenosyl-L-methionine</keyword>
<evidence type="ECO:0000256" key="2">
    <source>
        <dbReference type="ARBA" id="ARBA00022679"/>
    </source>
</evidence>
<feature type="domain" description="Methyltransferase type 12" evidence="5">
    <location>
        <begin position="45"/>
        <end position="139"/>
    </location>
</feature>
<keyword evidence="4" id="KW-0819">tRNA processing</keyword>
<dbReference type="SUPFAM" id="SSF53335">
    <property type="entry name" value="S-adenosyl-L-methionine-dependent methyltransferases"/>
    <property type="match status" value="1"/>
</dbReference>
<comment type="function">
    <text evidence="4">Catalyzes the methylation of 5-carboxymethoxyuridine (cmo5U) to form 5-methoxycarbonylmethoxyuridine (mcmo5U) at position 34 in tRNAs.</text>
</comment>
<keyword evidence="1 4" id="KW-0489">Methyltransferase</keyword>
<reference evidence="6" key="1">
    <citation type="submission" date="2021-07" db="EMBL/GenBank/DDBJ databases">
        <title>Neiella marina sp. nov., isolated from the intestinal content of sea cucumber Apostichopus japonicus.</title>
        <authorList>
            <person name="Bai X."/>
        </authorList>
    </citation>
    <scope>NUCLEOTIDE SEQUENCE</scope>
    <source>
        <strain evidence="6">126</strain>
    </source>
</reference>
<dbReference type="GO" id="GO:0008168">
    <property type="term" value="F:methyltransferase activity"/>
    <property type="evidence" value="ECO:0007669"/>
    <property type="project" value="UniProtKB-KW"/>
</dbReference>
<feature type="binding site" evidence="4">
    <location>
        <position position="69"/>
    </location>
    <ligand>
        <name>S-adenosyl-L-methionine</name>
        <dbReference type="ChEBI" id="CHEBI:59789"/>
    </ligand>
</feature>
<organism evidence="6 7">
    <name type="scientific">Neiella holothuriorum</name>
    <dbReference type="NCBI Taxonomy" id="2870530"/>
    <lineage>
        <taxon>Bacteria</taxon>
        <taxon>Pseudomonadati</taxon>
        <taxon>Pseudomonadota</taxon>
        <taxon>Gammaproteobacteria</taxon>
        <taxon>Alteromonadales</taxon>
        <taxon>Echinimonadaceae</taxon>
        <taxon>Neiella</taxon>
    </lineage>
</organism>
<dbReference type="InterPro" id="IPR029063">
    <property type="entry name" value="SAM-dependent_MTases_sf"/>
</dbReference>
<dbReference type="GO" id="GO:0032259">
    <property type="term" value="P:methylation"/>
    <property type="evidence" value="ECO:0007669"/>
    <property type="project" value="UniProtKB-KW"/>
</dbReference>